<evidence type="ECO:0000256" key="6">
    <source>
        <dbReference type="RuleBase" id="RU367018"/>
    </source>
</evidence>
<dbReference type="GO" id="GO:0008270">
    <property type="term" value="F:zinc ion binding"/>
    <property type="evidence" value="ECO:0007669"/>
    <property type="project" value="UniProtKB-UniRule"/>
</dbReference>
<dbReference type="AlphaFoldDB" id="A0A2I0VJS1"/>
<evidence type="ECO:0000256" key="2">
    <source>
        <dbReference type="ARBA" id="ARBA00022723"/>
    </source>
</evidence>
<name>A0A2I0VJS1_9ASPA</name>
<accession>A0A2I0VJS1</accession>
<dbReference type="EMBL" id="KZ503467">
    <property type="protein sequence ID" value="PKU63660.1"/>
    <property type="molecule type" value="Genomic_DNA"/>
</dbReference>
<dbReference type="PANTHER" id="PTHR31669:SF302">
    <property type="entry name" value="PROTEIN FAR1-RELATED SEQUENCE"/>
    <property type="match status" value="1"/>
</dbReference>
<evidence type="ECO:0000256" key="5">
    <source>
        <dbReference type="PROSITE-ProRule" id="PRU00325"/>
    </source>
</evidence>
<feature type="domain" description="SWIM-type" evidence="7">
    <location>
        <begin position="65"/>
        <end position="101"/>
    </location>
</feature>
<keyword evidence="2 6" id="KW-0479">Metal-binding</keyword>
<comment type="function">
    <text evidence="6">Putative transcription activator involved in regulating light control of development.</text>
</comment>
<evidence type="ECO:0000256" key="1">
    <source>
        <dbReference type="ARBA" id="ARBA00005889"/>
    </source>
</evidence>
<dbReference type="GO" id="GO:0005634">
    <property type="term" value="C:nucleus"/>
    <property type="evidence" value="ECO:0007669"/>
    <property type="project" value="UniProtKB-SubCell"/>
</dbReference>
<keyword evidence="9" id="KW-1185">Reference proteome</keyword>
<dbReference type="PROSITE" id="PS50966">
    <property type="entry name" value="ZF_SWIM"/>
    <property type="match status" value="1"/>
</dbReference>
<sequence length="169" mass="19608">MKIQPYMKSSLILKQAANFYSEKLYSFFEEEFIHDLGGLCIDHSSPDSSKFSIKNIDQSFDSHKWTVLFNSSEGTIQCSCAKFEMMGLLCSHCMRVMRQLDVINIPQKYLIPRWSSSAHKDLYSGLKIQHMRNNTCTSIQESQNIIFRNYICRFSYQISTEAQGNEEAE</sequence>
<keyword evidence="6" id="KW-0539">Nucleus</keyword>
<dbReference type="SMART" id="SM00575">
    <property type="entry name" value="ZnF_PMZ"/>
    <property type="match status" value="1"/>
</dbReference>
<protein>
    <recommendedName>
        <fullName evidence="6">Protein FAR1-RELATED SEQUENCE</fullName>
    </recommendedName>
</protein>
<organism evidence="8 9">
    <name type="scientific">Dendrobium catenatum</name>
    <dbReference type="NCBI Taxonomy" id="906689"/>
    <lineage>
        <taxon>Eukaryota</taxon>
        <taxon>Viridiplantae</taxon>
        <taxon>Streptophyta</taxon>
        <taxon>Embryophyta</taxon>
        <taxon>Tracheophyta</taxon>
        <taxon>Spermatophyta</taxon>
        <taxon>Magnoliopsida</taxon>
        <taxon>Liliopsida</taxon>
        <taxon>Asparagales</taxon>
        <taxon>Orchidaceae</taxon>
        <taxon>Epidendroideae</taxon>
        <taxon>Malaxideae</taxon>
        <taxon>Dendrobiinae</taxon>
        <taxon>Dendrobium</taxon>
    </lineage>
</organism>
<keyword evidence="3 5" id="KW-0863">Zinc-finger</keyword>
<dbReference type="Proteomes" id="UP000233837">
    <property type="component" value="Unassembled WGS sequence"/>
</dbReference>
<dbReference type="STRING" id="906689.A0A2I0VJS1"/>
<evidence type="ECO:0000313" key="9">
    <source>
        <dbReference type="Proteomes" id="UP000233837"/>
    </source>
</evidence>
<dbReference type="Pfam" id="PF04434">
    <property type="entry name" value="SWIM"/>
    <property type="match status" value="1"/>
</dbReference>
<gene>
    <name evidence="8" type="primary">FRS12</name>
    <name evidence="8" type="ORF">MA16_Dca016026</name>
</gene>
<evidence type="ECO:0000313" key="8">
    <source>
        <dbReference type="EMBL" id="PKU63660.1"/>
    </source>
</evidence>
<comment type="subcellular location">
    <subcellularLocation>
        <location evidence="6">Nucleus</location>
    </subcellularLocation>
</comment>
<dbReference type="InterPro" id="IPR007527">
    <property type="entry name" value="Znf_SWIM"/>
</dbReference>
<evidence type="ECO:0000259" key="7">
    <source>
        <dbReference type="PROSITE" id="PS50966"/>
    </source>
</evidence>
<reference evidence="8 9" key="1">
    <citation type="journal article" date="2016" name="Sci. Rep.">
        <title>The Dendrobium catenatum Lindl. genome sequence provides insights into polysaccharide synthase, floral development and adaptive evolution.</title>
        <authorList>
            <person name="Zhang G.Q."/>
            <person name="Xu Q."/>
            <person name="Bian C."/>
            <person name="Tsai W.C."/>
            <person name="Yeh C.M."/>
            <person name="Liu K.W."/>
            <person name="Yoshida K."/>
            <person name="Zhang L.S."/>
            <person name="Chang S.B."/>
            <person name="Chen F."/>
            <person name="Shi Y."/>
            <person name="Su Y.Y."/>
            <person name="Zhang Y.Q."/>
            <person name="Chen L.J."/>
            <person name="Yin Y."/>
            <person name="Lin M."/>
            <person name="Huang H."/>
            <person name="Deng H."/>
            <person name="Wang Z.W."/>
            <person name="Zhu S.L."/>
            <person name="Zhao X."/>
            <person name="Deng C."/>
            <person name="Niu S.C."/>
            <person name="Huang J."/>
            <person name="Wang M."/>
            <person name="Liu G.H."/>
            <person name="Yang H.J."/>
            <person name="Xiao X.J."/>
            <person name="Hsiao Y.Y."/>
            <person name="Wu W.L."/>
            <person name="Chen Y.Y."/>
            <person name="Mitsuda N."/>
            <person name="Ohme-Takagi M."/>
            <person name="Luo Y.B."/>
            <person name="Van de Peer Y."/>
            <person name="Liu Z.J."/>
        </authorList>
    </citation>
    <scope>NUCLEOTIDE SEQUENCE [LARGE SCALE GENOMIC DNA]</scope>
    <source>
        <tissue evidence="8">The whole plant</tissue>
    </source>
</reference>
<proteinExistence type="inferred from homology"/>
<evidence type="ECO:0000256" key="3">
    <source>
        <dbReference type="ARBA" id="ARBA00022771"/>
    </source>
</evidence>
<dbReference type="InterPro" id="IPR006564">
    <property type="entry name" value="Znf_PMZ"/>
</dbReference>
<dbReference type="PANTHER" id="PTHR31669">
    <property type="entry name" value="PROTEIN FAR1-RELATED SEQUENCE 10-RELATED"/>
    <property type="match status" value="1"/>
</dbReference>
<dbReference type="GO" id="GO:0006355">
    <property type="term" value="P:regulation of DNA-templated transcription"/>
    <property type="evidence" value="ECO:0007669"/>
    <property type="project" value="UniProtKB-UniRule"/>
</dbReference>
<comment type="similarity">
    <text evidence="1 6">Belongs to the FHY3/FAR1 family.</text>
</comment>
<evidence type="ECO:0000256" key="4">
    <source>
        <dbReference type="ARBA" id="ARBA00022833"/>
    </source>
</evidence>
<dbReference type="InterPro" id="IPR031052">
    <property type="entry name" value="FHY3/FAR1"/>
</dbReference>
<reference evidence="8 9" key="2">
    <citation type="journal article" date="2017" name="Nature">
        <title>The Apostasia genome and the evolution of orchids.</title>
        <authorList>
            <person name="Zhang G.Q."/>
            <person name="Liu K.W."/>
            <person name="Li Z."/>
            <person name="Lohaus R."/>
            <person name="Hsiao Y.Y."/>
            <person name="Niu S.C."/>
            <person name="Wang J.Y."/>
            <person name="Lin Y.C."/>
            <person name="Xu Q."/>
            <person name="Chen L.J."/>
            <person name="Yoshida K."/>
            <person name="Fujiwara S."/>
            <person name="Wang Z.W."/>
            <person name="Zhang Y.Q."/>
            <person name="Mitsuda N."/>
            <person name="Wang M."/>
            <person name="Liu G.H."/>
            <person name="Pecoraro L."/>
            <person name="Huang H.X."/>
            <person name="Xiao X.J."/>
            <person name="Lin M."/>
            <person name="Wu X.Y."/>
            <person name="Wu W.L."/>
            <person name="Chen Y.Y."/>
            <person name="Chang S.B."/>
            <person name="Sakamoto S."/>
            <person name="Ohme-Takagi M."/>
            <person name="Yagi M."/>
            <person name="Zeng S.J."/>
            <person name="Shen C.Y."/>
            <person name="Yeh C.M."/>
            <person name="Luo Y.B."/>
            <person name="Tsai W.C."/>
            <person name="Van de Peer Y."/>
            <person name="Liu Z.J."/>
        </authorList>
    </citation>
    <scope>NUCLEOTIDE SEQUENCE [LARGE SCALE GENOMIC DNA]</scope>
    <source>
        <tissue evidence="8">The whole plant</tissue>
    </source>
</reference>
<keyword evidence="4 6" id="KW-0862">Zinc</keyword>